<accession>A0A562TBH0</accession>
<evidence type="ECO:0000313" key="2">
    <source>
        <dbReference type="Proteomes" id="UP000316778"/>
    </source>
</evidence>
<proteinExistence type="predicted"/>
<dbReference type="Proteomes" id="UP000316778">
    <property type="component" value="Unassembled WGS sequence"/>
</dbReference>
<dbReference type="AlphaFoldDB" id="A0A562TBH0"/>
<organism evidence="1 2">
    <name type="scientific">Chitinophaga japonensis</name>
    <name type="common">Flexibacter japonensis</name>
    <dbReference type="NCBI Taxonomy" id="104662"/>
    <lineage>
        <taxon>Bacteria</taxon>
        <taxon>Pseudomonadati</taxon>
        <taxon>Bacteroidota</taxon>
        <taxon>Chitinophagia</taxon>
        <taxon>Chitinophagales</taxon>
        <taxon>Chitinophagaceae</taxon>
        <taxon>Chitinophaga</taxon>
    </lineage>
</organism>
<comment type="caution">
    <text evidence="1">The sequence shown here is derived from an EMBL/GenBank/DDBJ whole genome shotgun (WGS) entry which is preliminary data.</text>
</comment>
<dbReference type="EMBL" id="VLLG01000002">
    <property type="protein sequence ID" value="TWI90892.1"/>
    <property type="molecule type" value="Genomic_DNA"/>
</dbReference>
<gene>
    <name evidence="1" type="ORF">LX66_0252</name>
</gene>
<keyword evidence="2" id="KW-1185">Reference proteome</keyword>
<reference evidence="1 2" key="1">
    <citation type="journal article" date="2013" name="Stand. Genomic Sci.">
        <title>Genomic Encyclopedia of Type Strains, Phase I: The one thousand microbial genomes (KMG-I) project.</title>
        <authorList>
            <person name="Kyrpides N.C."/>
            <person name="Woyke T."/>
            <person name="Eisen J.A."/>
            <person name="Garrity G."/>
            <person name="Lilburn T.G."/>
            <person name="Beck B.J."/>
            <person name="Whitman W.B."/>
            <person name="Hugenholtz P."/>
            <person name="Klenk H.P."/>
        </authorList>
    </citation>
    <scope>NUCLEOTIDE SEQUENCE [LARGE SCALE GENOMIC DNA]</scope>
    <source>
        <strain evidence="1 2">DSM 13484</strain>
    </source>
</reference>
<name>A0A562TBH0_CHIJA</name>
<protein>
    <submittedName>
        <fullName evidence="1">Uncharacterized protein</fullName>
    </submittedName>
</protein>
<sequence>MRLLTGAKKVSDFFHSGFAGCFRCSSFGEVKNNKFRNTRIT</sequence>
<evidence type="ECO:0000313" key="1">
    <source>
        <dbReference type="EMBL" id="TWI90892.1"/>
    </source>
</evidence>